<dbReference type="InterPro" id="IPR029044">
    <property type="entry name" value="Nucleotide-diphossugar_trans"/>
</dbReference>
<dbReference type="PANTHER" id="PTHR22916:SF3">
    <property type="entry name" value="UDP-GLCNAC:BETAGAL BETA-1,3-N-ACETYLGLUCOSAMINYLTRANSFERASE-LIKE PROTEIN 1"/>
    <property type="match status" value="1"/>
</dbReference>
<dbReference type="InterPro" id="IPR007554">
    <property type="entry name" value="Glycerophosphate_synth"/>
</dbReference>
<dbReference type="Pfam" id="PF04464">
    <property type="entry name" value="Glyphos_transf"/>
    <property type="match status" value="1"/>
</dbReference>
<accession>A0A9D1ZA06</accession>
<comment type="caution">
    <text evidence="2">The sequence shown here is derived from an EMBL/GenBank/DDBJ whole genome shotgun (WGS) entry which is preliminary data.</text>
</comment>
<dbReference type="SUPFAM" id="SSF53448">
    <property type="entry name" value="Nucleotide-diphospho-sugar transferases"/>
    <property type="match status" value="1"/>
</dbReference>
<dbReference type="PANTHER" id="PTHR22916">
    <property type="entry name" value="GLYCOSYLTRANSFERASE"/>
    <property type="match status" value="1"/>
</dbReference>
<dbReference type="AlphaFoldDB" id="A0A9D1ZA06"/>
<name>A0A9D1ZA06_9FIRM</name>
<dbReference type="InterPro" id="IPR001173">
    <property type="entry name" value="Glyco_trans_2-like"/>
</dbReference>
<dbReference type="EMBL" id="DXCO01000005">
    <property type="protein sequence ID" value="HIY77528.1"/>
    <property type="molecule type" value="Genomic_DNA"/>
</dbReference>
<reference evidence="2" key="1">
    <citation type="journal article" date="2021" name="PeerJ">
        <title>Extensive microbial diversity within the chicken gut microbiome revealed by metagenomics and culture.</title>
        <authorList>
            <person name="Gilroy R."/>
            <person name="Ravi A."/>
            <person name="Getino M."/>
            <person name="Pursley I."/>
            <person name="Horton D.L."/>
            <person name="Alikhan N.F."/>
            <person name="Baker D."/>
            <person name="Gharbi K."/>
            <person name="Hall N."/>
            <person name="Watson M."/>
            <person name="Adriaenssens E.M."/>
            <person name="Foster-Nyarko E."/>
            <person name="Jarju S."/>
            <person name="Secka A."/>
            <person name="Antonio M."/>
            <person name="Oren A."/>
            <person name="Chaudhuri R.R."/>
            <person name="La Ragione R."/>
            <person name="Hildebrand F."/>
            <person name="Pallen M.J."/>
        </authorList>
    </citation>
    <scope>NUCLEOTIDE SEQUENCE</scope>
    <source>
        <strain evidence="2">CHK199-9574</strain>
    </source>
</reference>
<dbReference type="GO" id="GO:0047355">
    <property type="term" value="F:CDP-glycerol glycerophosphotransferase activity"/>
    <property type="evidence" value="ECO:0007669"/>
    <property type="project" value="InterPro"/>
</dbReference>
<evidence type="ECO:0000313" key="2">
    <source>
        <dbReference type="EMBL" id="HIY77528.1"/>
    </source>
</evidence>
<dbReference type="GO" id="GO:0016758">
    <property type="term" value="F:hexosyltransferase activity"/>
    <property type="evidence" value="ECO:0007669"/>
    <property type="project" value="UniProtKB-ARBA"/>
</dbReference>
<evidence type="ECO:0000313" key="3">
    <source>
        <dbReference type="Proteomes" id="UP000824135"/>
    </source>
</evidence>
<reference evidence="2" key="2">
    <citation type="submission" date="2021-04" db="EMBL/GenBank/DDBJ databases">
        <authorList>
            <person name="Gilroy R."/>
        </authorList>
    </citation>
    <scope>NUCLEOTIDE SEQUENCE</scope>
    <source>
        <strain evidence="2">CHK199-9574</strain>
    </source>
</reference>
<dbReference type="Pfam" id="PF00535">
    <property type="entry name" value="Glycos_transf_2"/>
    <property type="match status" value="1"/>
</dbReference>
<dbReference type="SUPFAM" id="SSF53756">
    <property type="entry name" value="UDP-Glycosyltransferase/glycogen phosphorylase"/>
    <property type="match status" value="1"/>
</dbReference>
<proteinExistence type="predicted"/>
<dbReference type="Gene3D" id="3.90.550.10">
    <property type="entry name" value="Spore Coat Polysaccharide Biosynthesis Protein SpsA, Chain A"/>
    <property type="match status" value="1"/>
</dbReference>
<dbReference type="Proteomes" id="UP000824135">
    <property type="component" value="Unassembled WGS sequence"/>
</dbReference>
<protein>
    <submittedName>
        <fullName evidence="2">CDP-glycerol:glycerophosphate glycerophosphotransferase</fullName>
    </submittedName>
</protein>
<evidence type="ECO:0000259" key="1">
    <source>
        <dbReference type="Pfam" id="PF00535"/>
    </source>
</evidence>
<gene>
    <name evidence="2" type="ORF">H9728_00635</name>
</gene>
<organism evidence="2 3">
    <name type="scientific">Candidatus Borkfalkia excrementavium</name>
    <dbReference type="NCBI Taxonomy" id="2838505"/>
    <lineage>
        <taxon>Bacteria</taxon>
        <taxon>Bacillati</taxon>
        <taxon>Bacillota</taxon>
        <taxon>Clostridia</taxon>
        <taxon>Christensenellales</taxon>
        <taxon>Christensenellaceae</taxon>
        <taxon>Candidatus Borkfalkia</taxon>
    </lineage>
</organism>
<dbReference type="GO" id="GO:0016020">
    <property type="term" value="C:membrane"/>
    <property type="evidence" value="ECO:0007669"/>
    <property type="project" value="InterPro"/>
</dbReference>
<dbReference type="InterPro" id="IPR043148">
    <property type="entry name" value="TagF_C"/>
</dbReference>
<dbReference type="CDD" id="cd00761">
    <property type="entry name" value="Glyco_tranf_GTA_type"/>
    <property type="match status" value="1"/>
</dbReference>
<feature type="domain" description="Glycosyltransferase 2-like" evidence="1">
    <location>
        <begin position="11"/>
        <end position="160"/>
    </location>
</feature>
<dbReference type="Gene3D" id="3.40.50.12580">
    <property type="match status" value="1"/>
</dbReference>
<sequence length="887" mass="103150">MRKTERKFEFSVVMAVYNVAPFLKEAVRSLARQTFGFGKIQLILVDDGSTDGSGALCDAFAAKYPRNVVVVHKENGGVSSARNAGLALAEGRYVNFMDPDDKMSKNAFAEVHRFFQEHGGETDVVTIPMCFFEAQSGPHWQNYKFANGSRVIDLNEEPDNILMTHAASFFTADIRQTFCQDASLVCGEDAKEIIKFLSRKMRLGVLDTCRYYYRRRAAGEQSLIQTSRKKKGWYLDYLEHFALWAYRFSLEKFGFFHKYIQYVVLADLQWRLRGTDDFALLNEEEKERYISLLLGLFKLFDDDVILGQRMIFTEHKVFLLMQKYGAMPDLVSGRNEVALVFADRTVSKISVQAARVEFVKIEGDTLHIEGFLRFVGLSEEEPVGIEILSGERAFPCTLIDRNTQSRYTFGVPLYRDVGFSADIPLEGWGTTVRIACTVRDTRVVRQRLTYGIFSSVGTEYRHGYFHAEHWAVQAHGGGLSVRNAGRRGHLEREIKFLAELFFRREWKNLACRLYYHLFRNRGRREYWLLSDRANKADDNGEAFFEYLRKNKRGQAKAAFLIRKDCKDYKRIKKIGKVLPFCSVRHKLHYLICDKVVSSAAEEYFMFPIMKSKAFRDITAEKKFVFLQHGIIKGDLSDWLNKYSKNIFRFITSTDYERQSILEGKYFYSEKEIILTGLCRYDRLYNAPKKQIVIMPTWRKYLVGRLVNGVWSKSENFENSEYFRFYNALINDERLLSAAEQYGYTVAFLPHPNTYNAYIEAFEKDPRVKFLPTDSRYRDVFAESDLMITDYSSVMFDFAYLKKPIVYCQFDRDRFYSGGHVGKHGYFDERTDGFGEVCLDLDSAVETVVGYMQGGCALKKEYAERIDRTFAYRDRKNCDRVFDAIFEK</sequence>